<name>A0AA36GYD4_CYLNA</name>
<keyword evidence="4" id="KW-0547">Nucleotide-binding</keyword>
<keyword evidence="9" id="KW-0238">DNA-binding</keyword>
<accession>A0AA36GYD4</accession>
<feature type="compositionally biased region" description="Polar residues" evidence="13">
    <location>
        <begin position="17"/>
        <end position="29"/>
    </location>
</feature>
<evidence type="ECO:0000256" key="5">
    <source>
        <dbReference type="ARBA" id="ARBA00022801"/>
    </source>
</evidence>
<dbReference type="InterPro" id="IPR038718">
    <property type="entry name" value="SNF2-like_sf"/>
</dbReference>
<dbReference type="Proteomes" id="UP001176961">
    <property type="component" value="Unassembled WGS sequence"/>
</dbReference>
<feature type="compositionally biased region" description="Basic residues" evidence="13">
    <location>
        <begin position="108"/>
        <end position="118"/>
    </location>
</feature>
<dbReference type="EMBL" id="CATQJL010000223">
    <property type="protein sequence ID" value="CAJ0600572.1"/>
    <property type="molecule type" value="Genomic_DNA"/>
</dbReference>
<dbReference type="GO" id="GO:0005694">
    <property type="term" value="C:chromosome"/>
    <property type="evidence" value="ECO:0007669"/>
    <property type="project" value="UniProtKB-ARBA"/>
</dbReference>
<evidence type="ECO:0000256" key="4">
    <source>
        <dbReference type="ARBA" id="ARBA00022741"/>
    </source>
</evidence>
<protein>
    <recommendedName>
        <fullName evidence="12">SWI/SNF-related matrix-associated actin-dependent regulator of chromatin subfamily A containing DEAD/H box 1 homolog</fullName>
        <ecNumber evidence="3">3.6.4.12</ecNumber>
    </recommendedName>
</protein>
<evidence type="ECO:0000256" key="7">
    <source>
        <dbReference type="ARBA" id="ARBA00022840"/>
    </source>
</evidence>
<keyword evidence="5" id="KW-0378">Hydrolase</keyword>
<feature type="region of interest" description="Disordered" evidence="13">
    <location>
        <begin position="218"/>
        <end position="262"/>
    </location>
</feature>
<evidence type="ECO:0000256" key="13">
    <source>
        <dbReference type="SAM" id="MobiDB-lite"/>
    </source>
</evidence>
<evidence type="ECO:0000256" key="11">
    <source>
        <dbReference type="ARBA" id="ARBA00059294"/>
    </source>
</evidence>
<dbReference type="Gene3D" id="3.40.50.10810">
    <property type="entry name" value="Tandem AAA-ATPase domain"/>
    <property type="match status" value="1"/>
</dbReference>
<evidence type="ECO:0000256" key="8">
    <source>
        <dbReference type="ARBA" id="ARBA00022853"/>
    </source>
</evidence>
<comment type="caution">
    <text evidence="16">The sequence shown here is derived from an EMBL/GenBank/DDBJ whole genome shotgun (WGS) entry which is preliminary data.</text>
</comment>
<feature type="compositionally biased region" description="Polar residues" evidence="13">
    <location>
        <begin position="44"/>
        <end position="63"/>
    </location>
</feature>
<dbReference type="Gene3D" id="3.40.50.300">
    <property type="entry name" value="P-loop containing nucleotide triphosphate hydrolases"/>
    <property type="match status" value="1"/>
</dbReference>
<dbReference type="InterPro" id="IPR014001">
    <property type="entry name" value="Helicase_ATP-bd"/>
</dbReference>
<gene>
    <name evidence="16" type="ORF">CYNAS_LOCUS12555</name>
</gene>
<dbReference type="InterPro" id="IPR000330">
    <property type="entry name" value="SNF2_N"/>
</dbReference>
<reference evidence="16" key="1">
    <citation type="submission" date="2023-07" db="EMBL/GenBank/DDBJ databases">
        <authorList>
            <consortium name="CYATHOMIX"/>
        </authorList>
    </citation>
    <scope>NUCLEOTIDE SEQUENCE</scope>
    <source>
        <strain evidence="16">N/A</strain>
    </source>
</reference>
<keyword evidence="7" id="KW-0067">ATP-binding</keyword>
<comment type="similarity">
    <text evidence="2">Belongs to the SNF2/RAD54 helicase family.</text>
</comment>
<dbReference type="GO" id="GO:0005634">
    <property type="term" value="C:nucleus"/>
    <property type="evidence" value="ECO:0007669"/>
    <property type="project" value="UniProtKB-SubCell"/>
</dbReference>
<feature type="domain" description="Helicase ATP-binding" evidence="14">
    <location>
        <begin position="384"/>
        <end position="552"/>
    </location>
</feature>
<evidence type="ECO:0000259" key="14">
    <source>
        <dbReference type="PROSITE" id="PS51192"/>
    </source>
</evidence>
<feature type="compositionally biased region" description="Basic and acidic residues" evidence="13">
    <location>
        <begin position="1"/>
        <end position="12"/>
    </location>
</feature>
<evidence type="ECO:0000256" key="3">
    <source>
        <dbReference type="ARBA" id="ARBA00012551"/>
    </source>
</evidence>
<dbReference type="CDD" id="cd18793">
    <property type="entry name" value="SF2_C_SNF"/>
    <property type="match status" value="1"/>
</dbReference>
<dbReference type="Pfam" id="PF00176">
    <property type="entry name" value="SNF2-rel_dom"/>
    <property type="match status" value="1"/>
</dbReference>
<dbReference type="CDD" id="cd17998">
    <property type="entry name" value="DEXHc_SMARCAD1"/>
    <property type="match status" value="1"/>
</dbReference>
<feature type="compositionally biased region" description="Basic and acidic residues" evidence="13">
    <location>
        <begin position="235"/>
        <end position="245"/>
    </location>
</feature>
<comment type="subcellular location">
    <subcellularLocation>
        <location evidence="1">Nucleus</location>
    </subcellularLocation>
</comment>
<dbReference type="InterPro" id="IPR001650">
    <property type="entry name" value="Helicase_C-like"/>
</dbReference>
<keyword evidence="6" id="KW-0347">Helicase</keyword>
<evidence type="ECO:0000313" key="16">
    <source>
        <dbReference type="EMBL" id="CAJ0600572.1"/>
    </source>
</evidence>
<dbReference type="GO" id="GO:0003678">
    <property type="term" value="F:DNA helicase activity"/>
    <property type="evidence" value="ECO:0007669"/>
    <property type="project" value="UniProtKB-EC"/>
</dbReference>
<feature type="compositionally biased region" description="Acidic residues" evidence="13">
    <location>
        <begin position="79"/>
        <end position="104"/>
    </location>
</feature>
<evidence type="ECO:0000313" key="17">
    <source>
        <dbReference type="Proteomes" id="UP001176961"/>
    </source>
</evidence>
<evidence type="ECO:0000256" key="6">
    <source>
        <dbReference type="ARBA" id="ARBA00022806"/>
    </source>
</evidence>
<dbReference type="SUPFAM" id="SSF52540">
    <property type="entry name" value="P-loop containing nucleoside triphosphate hydrolases"/>
    <property type="match status" value="2"/>
</dbReference>
<evidence type="ECO:0000259" key="15">
    <source>
        <dbReference type="PROSITE" id="PS51194"/>
    </source>
</evidence>
<feature type="region of interest" description="Disordered" evidence="13">
    <location>
        <begin position="1"/>
        <end position="201"/>
    </location>
</feature>
<dbReference type="GO" id="GO:0005524">
    <property type="term" value="F:ATP binding"/>
    <property type="evidence" value="ECO:0007669"/>
    <property type="project" value="UniProtKB-KW"/>
</dbReference>
<evidence type="ECO:0000256" key="2">
    <source>
        <dbReference type="ARBA" id="ARBA00007025"/>
    </source>
</evidence>
<proteinExistence type="inferred from homology"/>
<dbReference type="InterPro" id="IPR027417">
    <property type="entry name" value="P-loop_NTPase"/>
</dbReference>
<dbReference type="InterPro" id="IPR049730">
    <property type="entry name" value="SNF2/RAD54-like_C"/>
</dbReference>
<keyword evidence="8" id="KW-0156">Chromatin regulator</keyword>
<dbReference type="SMART" id="SM00490">
    <property type="entry name" value="HELICc"/>
    <property type="match status" value="1"/>
</dbReference>
<dbReference type="AlphaFoldDB" id="A0AA36GYD4"/>
<comment type="function">
    <text evidence="11">DNA helicase that possesses intrinsic ATP-dependent nucleosome-remodeling activity and is both required for DNA repair and heterochromatin organization. Promotes DNA end resection of double-strand breaks (DSBs) following DNA damage: probably acts by weakening histone DNA interactions in nucleosomes flanking DSBs.</text>
</comment>
<feature type="compositionally biased region" description="Acidic residues" evidence="13">
    <location>
        <begin position="190"/>
        <end position="199"/>
    </location>
</feature>
<dbReference type="GO" id="GO:0006325">
    <property type="term" value="P:chromatin organization"/>
    <property type="evidence" value="ECO:0007669"/>
    <property type="project" value="UniProtKB-KW"/>
</dbReference>
<evidence type="ECO:0000256" key="12">
    <source>
        <dbReference type="ARBA" id="ARBA00069890"/>
    </source>
</evidence>
<feature type="domain" description="Helicase C-terminal" evidence="15">
    <location>
        <begin position="736"/>
        <end position="891"/>
    </location>
</feature>
<dbReference type="Pfam" id="PF00271">
    <property type="entry name" value="Helicase_C"/>
    <property type="match status" value="1"/>
</dbReference>
<evidence type="ECO:0000256" key="9">
    <source>
        <dbReference type="ARBA" id="ARBA00023125"/>
    </source>
</evidence>
<dbReference type="GO" id="GO:0003677">
    <property type="term" value="F:DNA binding"/>
    <property type="evidence" value="ECO:0007669"/>
    <property type="project" value="UniProtKB-KW"/>
</dbReference>
<dbReference type="FunFam" id="3.40.50.10810:FF:000014">
    <property type="entry name" value="SWI/SNF-related matrix-associated actin-dependent regulator of chromatin subfamily A containing DEAD/H box 1"/>
    <property type="match status" value="1"/>
</dbReference>
<dbReference type="SMART" id="SM00487">
    <property type="entry name" value="DEXDc"/>
    <property type="match status" value="1"/>
</dbReference>
<dbReference type="PANTHER" id="PTHR10799">
    <property type="entry name" value="SNF2/RAD54 HELICASE FAMILY"/>
    <property type="match status" value="1"/>
</dbReference>
<evidence type="ECO:0000256" key="10">
    <source>
        <dbReference type="ARBA" id="ARBA00023242"/>
    </source>
</evidence>
<evidence type="ECO:0000256" key="1">
    <source>
        <dbReference type="ARBA" id="ARBA00004123"/>
    </source>
</evidence>
<sequence>MSSSKFGDESKPRVAHRSTTASDEMLQSLQHKREALAKIAASIGSKNNSSQSRLTNFFGKQTNGTLKGPTPKKKKVIESDEEDEFVVDDEEEEPDEEFVLSDEEERPRKKRNPRKRASSPKVTEKSRKNALGLGQSGATEKKNRTLSESSEEEEWLCKPRLNENARQMSTRVSDDSPIKKSSRKQAVLSEESDDDDEAEDRFTSAATLKKVAKAAAKHAKKRKLSSDYEEFLEDGSERGSDRNSEQSDSDSDDEDHHSRGDEEDEVALACLEFFNTATRQQLLATPRVTERIATKICDDRPFSSFRELERSIAEVPRGMGALNAYMETLENRGVLEKILDDCKDHAQAVAAEFEHLSHKRLQPKLLDGSCTLHDYQHVGLNWLVMMYEKGFNCILGDEMGLGKTIQVIAFIAHLKEENVRGPHLIVVPSSTIENWMSEFIKWCPKIRLLTYYGSQEERKQLRHMAKKKKESIDVVLTTYNMISSKHDDKKFFKNFSMHYVIYDEGHMLKNCSTDRYRNLMKVKGKRKILMTGTPLQNNLIELISLMYFVMTNIFTKYCEDIGQLLQHFKQQGPALESGSNSMYQKDRIEQAKQILQPYILRRLKVQVLGHLPEKHEEVIEVEMLESQKELYEDTIDSVKGFDGDTSNAYGALIRLRQAANHPLLRRVQYTDSLVDKLAKTLCAKEKPYEKKKWEDVAEDLSYQSDFQIHQICEKFRSTKKFLLSEDLALESGKCRVLDKLLPKIIEKGDKLLIFSQFTSMLDILEVYMRIRGYAYKRLDGSTPVMERQEMINEFNNDDDLFVFLLSTRAGGLGINLTSANHIILHDIDFNPYNDKQAEDRCHRMGQKKEVFVTKLISKDTVEVDIHTLARKKLQLEKAVTDGIKGQIEEIDETSRASGSVESKEEKIDNETLNQLLTSALKRKSTG</sequence>
<keyword evidence="17" id="KW-1185">Reference proteome</keyword>
<dbReference type="PROSITE" id="PS51192">
    <property type="entry name" value="HELICASE_ATP_BIND_1"/>
    <property type="match status" value="1"/>
</dbReference>
<organism evidence="16 17">
    <name type="scientific">Cylicocyclus nassatus</name>
    <name type="common">Nematode worm</name>
    <dbReference type="NCBI Taxonomy" id="53992"/>
    <lineage>
        <taxon>Eukaryota</taxon>
        <taxon>Metazoa</taxon>
        <taxon>Ecdysozoa</taxon>
        <taxon>Nematoda</taxon>
        <taxon>Chromadorea</taxon>
        <taxon>Rhabditida</taxon>
        <taxon>Rhabditina</taxon>
        <taxon>Rhabditomorpha</taxon>
        <taxon>Strongyloidea</taxon>
        <taxon>Strongylidae</taxon>
        <taxon>Cylicocyclus</taxon>
    </lineage>
</organism>
<dbReference type="EC" id="3.6.4.12" evidence="3"/>
<keyword evidence="10" id="KW-0539">Nucleus</keyword>
<dbReference type="PROSITE" id="PS51194">
    <property type="entry name" value="HELICASE_CTER"/>
    <property type="match status" value="1"/>
</dbReference>
<dbReference type="GO" id="GO:0016787">
    <property type="term" value="F:hydrolase activity"/>
    <property type="evidence" value="ECO:0007669"/>
    <property type="project" value="UniProtKB-KW"/>
</dbReference>